<dbReference type="Pfam" id="PF02272">
    <property type="entry name" value="DHHA1"/>
    <property type="match status" value="1"/>
</dbReference>
<dbReference type="RefSeq" id="WP_149266366.1">
    <property type="nucleotide sequence ID" value="NZ_VFJB01000005.1"/>
</dbReference>
<dbReference type="Gene3D" id="3.10.310.30">
    <property type="match status" value="1"/>
</dbReference>
<evidence type="ECO:0000259" key="1">
    <source>
        <dbReference type="Pfam" id="PF01368"/>
    </source>
</evidence>
<protein>
    <submittedName>
        <fullName evidence="3">Bifunctional oligoribonuclease/PAP phosphatase NrnA</fullName>
    </submittedName>
</protein>
<evidence type="ECO:0000259" key="2">
    <source>
        <dbReference type="Pfam" id="PF02272"/>
    </source>
</evidence>
<dbReference type="PANTHER" id="PTHR47618:SF1">
    <property type="entry name" value="BIFUNCTIONAL OLIGORIBONUCLEASE AND PAP PHOSPHATASE NRNA"/>
    <property type="match status" value="1"/>
</dbReference>
<sequence>MIDEILELIKPARKILILTHNNPDPDTIASAYGLKFIFHTIYKKRCTIAYEGLIGRAENRELVKECKIEMHLSKKLNFSRYEILVLVDSQPTAGNVYIPKGFFPQIVIDHHNFRKATSKAKIYDVRQEAGSTSTIITQYIRHLGLEPDRYVATALYYGIKTDTIGSARSNSKTDLEMMSFLLPKISLNKLSKIETPELPKYYFKNLKKAIEQSEIIDDLIFCNLEEVRNADLIAETSDFLLRMRDIKWSFVTGRIDNICYFSLRCKSSRKKVGTIALQIVRNLGTGGGHMKSAGGQIPLENKEYPQIVEIIKKRLLKKLGIIIDKVDIKSI</sequence>
<feature type="domain" description="DDH" evidence="1">
    <location>
        <begin position="14"/>
        <end position="159"/>
    </location>
</feature>
<comment type="caution">
    <text evidence="3">The sequence shown here is derived from an EMBL/GenBank/DDBJ whole genome shotgun (WGS) entry which is preliminary data.</text>
</comment>
<dbReference type="Pfam" id="PF01368">
    <property type="entry name" value="DHH"/>
    <property type="match status" value="1"/>
</dbReference>
<dbReference type="OrthoDB" id="5490569at2"/>
<reference evidence="3 4" key="1">
    <citation type="submission" date="2019-06" db="EMBL/GenBank/DDBJ databases">
        <title>Genomic insights into carbon and energy metabolism of Deferribacter autotrophicus revealed new metabolic traits in the phylum Deferribacteres.</title>
        <authorList>
            <person name="Slobodkin A.I."/>
            <person name="Slobodkina G.B."/>
            <person name="Allioux M."/>
            <person name="Alain K."/>
            <person name="Jebbar M."/>
            <person name="Shadrin V."/>
            <person name="Kublanov I.V."/>
            <person name="Toshchakov S.V."/>
            <person name="Bonch-Osmolovskaya E.A."/>
        </authorList>
    </citation>
    <scope>NUCLEOTIDE SEQUENCE [LARGE SCALE GENOMIC DNA]</scope>
    <source>
        <strain evidence="3 4">SL50</strain>
    </source>
</reference>
<dbReference type="InterPro" id="IPR003156">
    <property type="entry name" value="DHHA1_dom"/>
</dbReference>
<dbReference type="Gene3D" id="3.90.1640.10">
    <property type="entry name" value="inorganic pyrophosphatase (n-terminal core)"/>
    <property type="match status" value="1"/>
</dbReference>
<dbReference type="EMBL" id="VFJB01000005">
    <property type="protein sequence ID" value="KAA0258045.1"/>
    <property type="molecule type" value="Genomic_DNA"/>
</dbReference>
<evidence type="ECO:0000313" key="3">
    <source>
        <dbReference type="EMBL" id="KAA0258045.1"/>
    </source>
</evidence>
<dbReference type="Proteomes" id="UP000322876">
    <property type="component" value="Unassembled WGS sequence"/>
</dbReference>
<gene>
    <name evidence="3" type="ORF">FHQ18_06520</name>
</gene>
<dbReference type="PANTHER" id="PTHR47618">
    <property type="entry name" value="BIFUNCTIONAL OLIGORIBONUCLEASE AND PAP PHOSPHATASE NRNA"/>
    <property type="match status" value="1"/>
</dbReference>
<feature type="domain" description="DHHA1" evidence="2">
    <location>
        <begin position="226"/>
        <end position="313"/>
    </location>
</feature>
<keyword evidence="4" id="KW-1185">Reference proteome</keyword>
<organism evidence="3 4">
    <name type="scientific">Deferribacter autotrophicus</name>
    <dbReference type="NCBI Taxonomy" id="500465"/>
    <lineage>
        <taxon>Bacteria</taxon>
        <taxon>Pseudomonadati</taxon>
        <taxon>Deferribacterota</taxon>
        <taxon>Deferribacteres</taxon>
        <taxon>Deferribacterales</taxon>
        <taxon>Deferribacteraceae</taxon>
        <taxon>Deferribacter</taxon>
    </lineage>
</organism>
<dbReference type="AlphaFoldDB" id="A0A5A8F4M6"/>
<dbReference type="InterPro" id="IPR038763">
    <property type="entry name" value="DHH_sf"/>
</dbReference>
<evidence type="ECO:0000313" key="4">
    <source>
        <dbReference type="Proteomes" id="UP000322876"/>
    </source>
</evidence>
<name>A0A5A8F4M6_9BACT</name>
<proteinExistence type="predicted"/>
<accession>A0A5A8F4M6</accession>
<dbReference type="InterPro" id="IPR001667">
    <property type="entry name" value="DDH_dom"/>
</dbReference>
<dbReference type="SUPFAM" id="SSF64182">
    <property type="entry name" value="DHH phosphoesterases"/>
    <property type="match status" value="1"/>
</dbReference>
<dbReference type="GO" id="GO:0003676">
    <property type="term" value="F:nucleic acid binding"/>
    <property type="evidence" value="ECO:0007669"/>
    <property type="project" value="InterPro"/>
</dbReference>
<dbReference type="InterPro" id="IPR051319">
    <property type="entry name" value="Oligoribo/pAp-PDE_c-di-AMP_PDE"/>
</dbReference>